<keyword evidence="1" id="KW-0732">Signal</keyword>
<organism evidence="2">
    <name type="scientific">Panstrongylus lignarius</name>
    <dbReference type="NCBI Taxonomy" id="156445"/>
    <lineage>
        <taxon>Eukaryota</taxon>
        <taxon>Metazoa</taxon>
        <taxon>Ecdysozoa</taxon>
        <taxon>Arthropoda</taxon>
        <taxon>Hexapoda</taxon>
        <taxon>Insecta</taxon>
        <taxon>Pterygota</taxon>
        <taxon>Neoptera</taxon>
        <taxon>Paraneoptera</taxon>
        <taxon>Hemiptera</taxon>
        <taxon>Heteroptera</taxon>
        <taxon>Panheteroptera</taxon>
        <taxon>Cimicomorpha</taxon>
        <taxon>Reduviidae</taxon>
        <taxon>Triatominae</taxon>
        <taxon>Panstrongylus</taxon>
    </lineage>
</organism>
<dbReference type="AlphaFoldDB" id="A0A224XU80"/>
<sequence>MSGYLTRLLLRVFLSIVLLIKLLCNESSSESGDLSGGGEAILGNSCLSAEFGFREFDPSLKVSVISLSPIP</sequence>
<name>A0A224XU80_9HEMI</name>
<feature type="chain" id="PRO_5013347656" evidence="1">
    <location>
        <begin position="25"/>
        <end position="71"/>
    </location>
</feature>
<feature type="signal peptide" evidence="1">
    <location>
        <begin position="1"/>
        <end position="24"/>
    </location>
</feature>
<dbReference type="EMBL" id="GFTR01000319">
    <property type="protein sequence ID" value="JAW16107.1"/>
    <property type="molecule type" value="Transcribed_RNA"/>
</dbReference>
<evidence type="ECO:0000313" key="2">
    <source>
        <dbReference type="EMBL" id="JAW16107.1"/>
    </source>
</evidence>
<protein>
    <submittedName>
        <fullName evidence="2">Putative secreted protein</fullName>
    </submittedName>
</protein>
<evidence type="ECO:0000256" key="1">
    <source>
        <dbReference type="SAM" id="SignalP"/>
    </source>
</evidence>
<reference evidence="2" key="1">
    <citation type="journal article" date="2018" name="PLoS Negl. Trop. Dis.">
        <title>An insight into the salivary gland and fat body transcriptome of Panstrongylus lignarius (Hemiptera: Heteroptera), the main vector of Chagas disease in Peru.</title>
        <authorList>
            <person name="Nevoa J.C."/>
            <person name="Mendes M.T."/>
            <person name="da Silva M.V."/>
            <person name="Soares S.C."/>
            <person name="Oliveira C.J.F."/>
            <person name="Ribeiro J.M.C."/>
        </authorList>
    </citation>
    <scope>NUCLEOTIDE SEQUENCE</scope>
</reference>
<proteinExistence type="predicted"/>
<accession>A0A224XU80</accession>